<dbReference type="AlphaFoldDB" id="A0A9Q9BPF0"/>
<dbReference type="KEGG" id="mequ:KFV11_03410"/>
<proteinExistence type="predicted"/>
<dbReference type="Pfam" id="PF08958">
    <property type="entry name" value="DUF1871"/>
    <property type="match status" value="1"/>
</dbReference>
<sequence length="85" mass="10170">MMNAEFNIELYKLIADWNPMKFEDASMGDQEVYDCMDIIHQTDVRDETVKRIQHVYHFSFDQYIPAEEIHLLLDRVATLNMQCKL</sequence>
<dbReference type="InterPro" id="IPR023162">
    <property type="entry name" value="Apc36109-like_dom_sf"/>
</dbReference>
<protein>
    <submittedName>
        <fullName evidence="1">DUF1871 family protein</fullName>
    </submittedName>
</protein>
<evidence type="ECO:0000313" key="2">
    <source>
        <dbReference type="Proteomes" id="UP001057381"/>
    </source>
</evidence>
<evidence type="ECO:0000313" key="1">
    <source>
        <dbReference type="EMBL" id="UTH14840.1"/>
    </source>
</evidence>
<dbReference type="EMBL" id="CP073809">
    <property type="protein sequence ID" value="UTH14840.1"/>
    <property type="molecule type" value="Genomic_DNA"/>
</dbReference>
<gene>
    <name evidence="1" type="ORF">KFV11_03410</name>
</gene>
<dbReference type="InterPro" id="IPR015053">
    <property type="entry name" value="DUF1871"/>
</dbReference>
<organism evidence="1 2">
    <name type="scientific">Macrococcus equipercicus</name>
    <dbReference type="NCBI Taxonomy" id="69967"/>
    <lineage>
        <taxon>Bacteria</taxon>
        <taxon>Bacillati</taxon>
        <taxon>Bacillota</taxon>
        <taxon>Bacilli</taxon>
        <taxon>Bacillales</taxon>
        <taxon>Staphylococcaceae</taxon>
        <taxon>Macrococcus</taxon>
    </lineage>
</organism>
<accession>A0A9Q9BPF0</accession>
<dbReference type="Gene3D" id="1.10.340.20">
    <property type="entry name" value="Apc36109-like domain"/>
    <property type="match status" value="1"/>
</dbReference>
<reference evidence="1" key="1">
    <citation type="submission" date="2021-04" db="EMBL/GenBank/DDBJ databases">
        <title>Complete Genome Sequences of Macrococcus spp. from dog and cattle.</title>
        <authorList>
            <person name="Schwendener S."/>
            <person name="Perreten V."/>
        </authorList>
    </citation>
    <scope>NUCLEOTIDE SEQUENCE</scope>
    <source>
        <strain evidence="1">Epi0143-OL</strain>
    </source>
</reference>
<name>A0A9Q9BPF0_9STAP</name>
<dbReference type="SUPFAM" id="SSF116922">
    <property type="entry name" value="YugE-like"/>
    <property type="match status" value="1"/>
</dbReference>
<dbReference type="Proteomes" id="UP001057381">
    <property type="component" value="Chromosome"/>
</dbReference>